<dbReference type="OMA" id="WSKQMQE"/>
<evidence type="ECO:0000256" key="1">
    <source>
        <dbReference type="SAM" id="MobiDB-lite"/>
    </source>
</evidence>
<feature type="transmembrane region" description="Helical" evidence="2">
    <location>
        <begin position="455"/>
        <end position="473"/>
    </location>
</feature>
<evidence type="ECO:0000256" key="2">
    <source>
        <dbReference type="SAM" id="Phobius"/>
    </source>
</evidence>
<dbReference type="OrthoDB" id="5788007at2759"/>
<feature type="compositionally biased region" description="Low complexity" evidence="1">
    <location>
        <begin position="1"/>
        <end position="13"/>
    </location>
</feature>
<proteinExistence type="predicted"/>
<evidence type="ECO:0000313" key="3">
    <source>
        <dbReference type="EMBL" id="EJD75042.1"/>
    </source>
</evidence>
<dbReference type="FunCoup" id="A0A1S0UH64">
    <property type="interactions" value="149"/>
</dbReference>
<organism evidence="3">
    <name type="scientific">Loa loa</name>
    <name type="common">Eye worm</name>
    <name type="synonym">Filaria loa</name>
    <dbReference type="NCBI Taxonomy" id="7209"/>
    <lineage>
        <taxon>Eukaryota</taxon>
        <taxon>Metazoa</taxon>
        <taxon>Ecdysozoa</taxon>
        <taxon>Nematoda</taxon>
        <taxon>Chromadorea</taxon>
        <taxon>Rhabditida</taxon>
        <taxon>Spirurina</taxon>
        <taxon>Spiruromorpha</taxon>
        <taxon>Filarioidea</taxon>
        <taxon>Onchocercidae</taxon>
        <taxon>Loa</taxon>
    </lineage>
</organism>
<keyword evidence="2" id="KW-0472">Membrane</keyword>
<gene>
    <name evidence="3" type="ORF">LOAG_17739</name>
</gene>
<feature type="compositionally biased region" description="Basic and acidic residues" evidence="1">
    <location>
        <begin position="35"/>
        <end position="45"/>
    </location>
</feature>
<reference evidence="3" key="1">
    <citation type="submission" date="2012-04" db="EMBL/GenBank/DDBJ databases">
        <title>The Genome Sequence of Loa loa.</title>
        <authorList>
            <consortium name="The Broad Institute Genome Sequencing Platform"/>
            <consortium name="Broad Institute Genome Sequencing Center for Infectious Disease"/>
            <person name="Nutman T.B."/>
            <person name="Fink D.L."/>
            <person name="Russ C."/>
            <person name="Young S."/>
            <person name="Zeng Q."/>
            <person name="Gargeya S."/>
            <person name="Alvarado L."/>
            <person name="Berlin A."/>
            <person name="Chapman S.B."/>
            <person name="Chen Z."/>
            <person name="Freedman E."/>
            <person name="Gellesch M."/>
            <person name="Goldberg J."/>
            <person name="Griggs A."/>
            <person name="Gujja S."/>
            <person name="Heilman E.R."/>
            <person name="Heiman D."/>
            <person name="Howarth C."/>
            <person name="Mehta T."/>
            <person name="Neiman D."/>
            <person name="Pearson M."/>
            <person name="Roberts A."/>
            <person name="Saif S."/>
            <person name="Shea T."/>
            <person name="Shenoy N."/>
            <person name="Sisk P."/>
            <person name="Stolte C."/>
            <person name="Sykes S."/>
            <person name="White J."/>
            <person name="Yandava C."/>
            <person name="Haas B."/>
            <person name="Henn M.R."/>
            <person name="Nusbaum C."/>
            <person name="Birren B."/>
        </authorList>
    </citation>
    <scope>NUCLEOTIDE SEQUENCE [LARGE SCALE GENOMIC DNA]</scope>
</reference>
<dbReference type="AlphaFoldDB" id="A0A1S0UH64"/>
<dbReference type="EMBL" id="JH712186">
    <property type="protein sequence ID" value="EJD75042.1"/>
    <property type="molecule type" value="Genomic_DNA"/>
</dbReference>
<dbReference type="RefSeq" id="XP_020305928.1">
    <property type="nucleotide sequence ID" value="XM_020450401.1"/>
</dbReference>
<feature type="transmembrane region" description="Helical" evidence="2">
    <location>
        <begin position="493"/>
        <end position="513"/>
    </location>
</feature>
<dbReference type="CTD" id="9942398"/>
<keyword evidence="2" id="KW-0812">Transmembrane</keyword>
<protein>
    <submittedName>
        <fullName evidence="3">Uncharacterized protein</fullName>
    </submittedName>
</protein>
<feature type="transmembrane region" description="Helical" evidence="2">
    <location>
        <begin position="383"/>
        <end position="408"/>
    </location>
</feature>
<feature type="transmembrane region" description="Helical" evidence="2">
    <location>
        <begin position="414"/>
        <end position="434"/>
    </location>
</feature>
<dbReference type="GeneID" id="9942398"/>
<dbReference type="InParanoid" id="A0A1S0UH64"/>
<feature type="region of interest" description="Disordered" evidence="1">
    <location>
        <begin position="1"/>
        <end position="54"/>
    </location>
</feature>
<accession>A0A1S0UH64</accession>
<sequence length="559" mass="61716">MGFKVTPATTPETTSKEPKTGRTIRNQFWSTGFAKSDEQTPKRPETTVSRQFLPKKKHGISEVWSKQMQENENVTVMGFKVTPATTPETTSKEPKTGRTIRNQFWSTGFAKSDEQTPKRPETTVSRQFLPKKKHGISEVWSKQMQESRDDLKQPFPYTPFKLGSLNKKTSVNILHDGTLNTQLNQDLSQIYGTQQQPGTSAIPRPEPKGIWRGPQSGIIPPPPAPYRPSSAMNINIPVLSRPASRANSDLGIGTIAFCDSIGNVPSRYQSYCTLPRPEQIDFDQHSNYGNEISQMAKQINQLYGHYNAQVQPSASPNPISKQGILPGSRPASSMLVGAPGMASDYLTRQHSTTLYGPAESNVIPQISDDEILKPAKEIIYFDALSILSVLQVLFSLVIFGCGVLRIIWNSKWAVGIELVLAALIFSTGVTGICASSRRSYSAATATYTLSMLNSILSLIPSIMGTLPAIANAFPTLNLEWLLDVHESLTIDYLLSFTCFAETVIAMITSIYGCKALGLTMRLVEKLRFSVDLNTVFKSLSPVNQNELDRMDRKKAIDGT</sequence>
<keyword evidence="2" id="KW-1133">Transmembrane helix</keyword>
<dbReference type="KEGG" id="loa:LOAG_17739"/>
<name>A0A1S0UH64_LOALO</name>